<evidence type="ECO:0000256" key="2">
    <source>
        <dbReference type="ARBA" id="ARBA00022670"/>
    </source>
</evidence>
<keyword evidence="7" id="KW-0472">Membrane</keyword>
<keyword evidence="10" id="KW-1185">Reference proteome</keyword>
<dbReference type="Pfam" id="PF00326">
    <property type="entry name" value="Peptidase_S9"/>
    <property type="match status" value="1"/>
</dbReference>
<comment type="caution">
    <text evidence="9">The sequence shown here is derived from an EMBL/GenBank/DDBJ whole genome shotgun (WGS) entry which is preliminary data.</text>
</comment>
<comment type="similarity">
    <text evidence="1">Belongs to the peptidase S9C family.</text>
</comment>
<sequence>TSRQFNQDDFYFNFCFLRRFFLVFLVLSASVIPIAQQQQVLLPLRCIAVTRSFTSHILPTRHHPQPQLKMRVAKQFTPEVLLSAPRRGPAVPSPDGSLILYTQSAYSFDDNKTLKEVRLMAVESGASEQLADDDKVHDAQWIPGTSTNIIYLKSGDKGTTQIWIADGADPAKEHYLAAEYDAPISALKVKALADGSVAFVVAGLVGPDGDLFNDKADKKKSTGRIFDDYHVRAWNELHKAQKYALWYSTLINAHGKWGVAGELQNAIRGTTLEAPYGMYDVADPGDSFDVSEKGITFIAEDNAPSSPEYSGISHVYYVPLTSFTTAPTVRPRAIVMGISESKAFYANVRFSPDGSKIAFLQSSYDSPSDARLYMGHTSSFGAYDVHRMIFGKRPRLPPRAFEFAGNSDSLLITTEDCGRVKLSHLELRHDAEATSLVESGIVTAFYPLQEDNYDRLLVTSNSMVDSSLWQIVDVSMTTQARVISSATKHGAKYGLSHGMVSEVWYEGVNDAVVHSFIIKPSNFDETKKYPWILLPHGGPVSSWLDSWSTRWNMALWAQQGYVLIAPNIAGSTGYGVDFTARIYRQWGGAPYQDLVNLMEYLKPLPYLDHSRAIIAGASYGGYMVSWMFGQEMIKKFACAIWHDGIFNLPVFVLQSDVTGGGPEFGGAPFLWSNGEEMEKWNPARPELLRNWKHAPPTLIIHSEKDYRCPITEGLAAFNTLQAQGVKSRFLTFSDECHWVLNPENSMVWHQTVFEWMEKHIGGKEARNI</sequence>
<feature type="domain" description="Peptidase S9 prolyl oligopeptidase catalytic" evidence="8">
    <location>
        <begin position="547"/>
        <end position="762"/>
    </location>
</feature>
<dbReference type="InterPro" id="IPR029058">
    <property type="entry name" value="AB_hydrolase_fold"/>
</dbReference>
<dbReference type="AlphaFoldDB" id="A0A8H4CB62"/>
<dbReference type="RefSeq" id="XP_045259947.1">
    <property type="nucleotide sequence ID" value="XM_045409405.1"/>
</dbReference>
<evidence type="ECO:0000256" key="6">
    <source>
        <dbReference type="ARBA" id="ARBA00032829"/>
    </source>
</evidence>
<reference evidence="9" key="1">
    <citation type="journal article" date="2020" name="Phytopathology">
        <title>Genome sequence and comparative analysis of Colletotrichum gloeosporioides isolated from Liriodendron leaves.</title>
        <authorList>
            <person name="Fu F.F."/>
            <person name="Hao Z."/>
            <person name="Wang P."/>
            <person name="Lu Y."/>
            <person name="Xue L.J."/>
            <person name="Wei G."/>
            <person name="Tian Y."/>
            <person name="Baishi H."/>
            <person name="Xu H."/>
            <person name="Shi J."/>
            <person name="Cheng T."/>
            <person name="Wang G."/>
            <person name="Yi Y."/>
            <person name="Chen J."/>
        </authorList>
    </citation>
    <scope>NUCLEOTIDE SEQUENCE</scope>
    <source>
        <strain evidence="9">Lc1</strain>
    </source>
</reference>
<feature type="non-terminal residue" evidence="9">
    <location>
        <position position="768"/>
    </location>
</feature>
<dbReference type="InterPro" id="IPR001375">
    <property type="entry name" value="Peptidase_S9_cat"/>
</dbReference>
<dbReference type="FunFam" id="3.40.50.1820:FF:000028">
    <property type="entry name" value="S9 family peptidase"/>
    <property type="match status" value="1"/>
</dbReference>
<evidence type="ECO:0000256" key="4">
    <source>
        <dbReference type="ARBA" id="ARBA00022801"/>
    </source>
</evidence>
<keyword evidence="7" id="KW-0812">Transmembrane</keyword>
<evidence type="ECO:0000256" key="5">
    <source>
        <dbReference type="ARBA" id="ARBA00022825"/>
    </source>
</evidence>
<evidence type="ECO:0000256" key="7">
    <source>
        <dbReference type="SAM" id="Phobius"/>
    </source>
</evidence>
<name>A0A8H4CB62_COLGL</name>
<dbReference type="PANTHER" id="PTHR42776">
    <property type="entry name" value="SERINE PEPTIDASE S9 FAMILY MEMBER"/>
    <property type="match status" value="1"/>
</dbReference>
<dbReference type="EMBL" id="WVTB01000072">
    <property type="protein sequence ID" value="KAF3800788.1"/>
    <property type="molecule type" value="Genomic_DNA"/>
</dbReference>
<evidence type="ECO:0000313" key="10">
    <source>
        <dbReference type="Proteomes" id="UP000613401"/>
    </source>
</evidence>
<keyword evidence="2" id="KW-0645">Protease</keyword>
<accession>A0A8H4CB62</accession>
<dbReference type="PANTHER" id="PTHR42776:SF13">
    <property type="entry name" value="DIPEPTIDYL-PEPTIDASE 5"/>
    <property type="match status" value="1"/>
</dbReference>
<evidence type="ECO:0000313" key="9">
    <source>
        <dbReference type="EMBL" id="KAF3800788.1"/>
    </source>
</evidence>
<dbReference type="Proteomes" id="UP000613401">
    <property type="component" value="Unassembled WGS sequence"/>
</dbReference>
<evidence type="ECO:0000256" key="1">
    <source>
        <dbReference type="ARBA" id="ARBA00010040"/>
    </source>
</evidence>
<dbReference type="GO" id="GO:0004252">
    <property type="term" value="F:serine-type endopeptidase activity"/>
    <property type="evidence" value="ECO:0007669"/>
    <property type="project" value="TreeGrafter"/>
</dbReference>
<evidence type="ECO:0000259" key="8">
    <source>
        <dbReference type="Pfam" id="PF00326"/>
    </source>
</evidence>
<dbReference type="GeneID" id="69016592"/>
<keyword evidence="5" id="KW-0720">Serine protease</keyword>
<keyword evidence="3" id="KW-0732">Signal</keyword>
<feature type="transmembrane region" description="Helical" evidence="7">
    <location>
        <begin position="12"/>
        <end position="35"/>
    </location>
</feature>
<dbReference type="SUPFAM" id="SSF82171">
    <property type="entry name" value="DPP6 N-terminal domain-like"/>
    <property type="match status" value="1"/>
</dbReference>
<organism evidence="9 10">
    <name type="scientific">Colletotrichum gloeosporioides</name>
    <name type="common">Anthracnose fungus</name>
    <name type="synonym">Glomerella cingulata</name>
    <dbReference type="NCBI Taxonomy" id="474922"/>
    <lineage>
        <taxon>Eukaryota</taxon>
        <taxon>Fungi</taxon>
        <taxon>Dikarya</taxon>
        <taxon>Ascomycota</taxon>
        <taxon>Pezizomycotina</taxon>
        <taxon>Sordariomycetes</taxon>
        <taxon>Hypocreomycetidae</taxon>
        <taxon>Glomerellales</taxon>
        <taxon>Glomerellaceae</taxon>
        <taxon>Colletotrichum</taxon>
        <taxon>Colletotrichum gloeosporioides species complex</taxon>
    </lineage>
</organism>
<keyword evidence="4" id="KW-0378">Hydrolase</keyword>
<reference evidence="9" key="2">
    <citation type="submission" date="2020-03" db="EMBL/GenBank/DDBJ databases">
        <authorList>
            <person name="Fu F.-F."/>
            <person name="Chen J."/>
        </authorList>
    </citation>
    <scope>NUCLEOTIDE SEQUENCE</scope>
    <source>
        <strain evidence="9">Lc1</strain>
    </source>
</reference>
<gene>
    <name evidence="9" type="ORF">GCG54_00009459</name>
</gene>
<dbReference type="GO" id="GO:0006508">
    <property type="term" value="P:proteolysis"/>
    <property type="evidence" value="ECO:0007669"/>
    <property type="project" value="UniProtKB-KW"/>
</dbReference>
<protein>
    <recommendedName>
        <fullName evidence="6">Dipeptidyl-peptidase V</fullName>
    </recommendedName>
</protein>
<keyword evidence="7" id="KW-1133">Transmembrane helix</keyword>
<proteinExistence type="inferred from homology"/>
<dbReference type="SUPFAM" id="SSF53474">
    <property type="entry name" value="alpha/beta-Hydrolases"/>
    <property type="match status" value="1"/>
</dbReference>
<evidence type="ECO:0000256" key="3">
    <source>
        <dbReference type="ARBA" id="ARBA00022729"/>
    </source>
</evidence>
<dbReference type="Gene3D" id="3.40.50.1820">
    <property type="entry name" value="alpha/beta hydrolase"/>
    <property type="match status" value="1"/>
</dbReference>